<dbReference type="InterPro" id="IPR036890">
    <property type="entry name" value="HATPase_C_sf"/>
</dbReference>
<dbReference type="InterPro" id="IPR003594">
    <property type="entry name" value="HATPase_dom"/>
</dbReference>
<dbReference type="AlphaFoldDB" id="A0A386HTM7"/>
<dbReference type="PANTHER" id="PTHR43065">
    <property type="entry name" value="SENSOR HISTIDINE KINASE"/>
    <property type="match status" value="1"/>
</dbReference>
<organism evidence="12 13">
    <name type="scientific">Arachidicoccus soli</name>
    <dbReference type="NCBI Taxonomy" id="2341117"/>
    <lineage>
        <taxon>Bacteria</taxon>
        <taxon>Pseudomonadati</taxon>
        <taxon>Bacteroidota</taxon>
        <taxon>Chitinophagia</taxon>
        <taxon>Chitinophagales</taxon>
        <taxon>Chitinophagaceae</taxon>
        <taxon>Arachidicoccus</taxon>
    </lineage>
</organism>
<comment type="catalytic activity">
    <reaction evidence="1">
        <text>ATP + protein L-histidine = ADP + protein N-phospho-L-histidine.</text>
        <dbReference type="EC" id="2.7.13.3"/>
    </reaction>
</comment>
<keyword evidence="4" id="KW-0808">Transferase</keyword>
<dbReference type="KEGG" id="ark:D6B99_07040"/>
<evidence type="ECO:0000256" key="4">
    <source>
        <dbReference type="ARBA" id="ARBA00022679"/>
    </source>
</evidence>
<feature type="domain" description="Histidine kinase" evidence="11">
    <location>
        <begin position="543"/>
        <end position="769"/>
    </location>
</feature>
<dbReference type="InterPro" id="IPR005467">
    <property type="entry name" value="His_kinase_dom"/>
</dbReference>
<accession>A0A386HTM7</accession>
<dbReference type="SMART" id="SM00387">
    <property type="entry name" value="HATPase_c"/>
    <property type="match status" value="1"/>
</dbReference>
<evidence type="ECO:0000259" key="11">
    <source>
        <dbReference type="PROSITE" id="PS50109"/>
    </source>
</evidence>
<sequence length="773" mass="87377">MDNATKILELKKKLSEEIQKESSDNNLILALSSEIAKLDDSQVRFSVDAGIINRLGKELVGKHETAVSELVKNAFDADATEVNLVFENAWNAGGALTIEDNGTGMTKDQLINGFMRLSSSDKIHNPISDKYKRTRAGRKGIGRFATQRLGSKLTIITHTAKSDSSIKISINWNDFETDKDLLSVSNNIEIIPKSKEEGTTLIIEKLRDGWSDAMIKRVFRYTSELLQPFPLSKKNKDEAKSSIDPGFKSHYFRQDGQELIPIIDEEEAIFKHALAEIEGYVLDDGQGCWALKSEKLNFPQEVFLIGNDEKNRENTDAKFNLIKGLHFKTYYFILDSSLFDSSRSFSFIKEVGYEKGGIKLYRNGFRVLPYGENSDDWLGLDKSNNRSIVLGPHPNRNFFGFVELKDGEGLFEETSSREGIIENDAFNELVSFVYRSIISGVIKVSELRGRKATASQKNFTRKEDDPTEKADKAIGELEEFFTEEEPKEDTSEKSDSGKSKEKAKKIFEEFKQAREEEKKKNQALIDENNMLRILAGLGLVIGEFIHEVQRFLPGFDAEISFLKNAVKDIKGVYERAELLGTNIKSFTSYTSYFDKAISRNVIRELQPIELRDVVKDFTIVIENNLKRANIKLEKPVFDGYDLFTTPMHPSEWASILFNLYTNSKKAIVRKKVDGEIFIRCGKDEKIVFLEFSDNGDGIPKENEDLIFNAFFTTTSAANHSGNDAESLVGTGLGLKIVKDIVEFYGGDVFVTSSPESFNTTIRIEIPKNQKEDE</sequence>
<dbReference type="EC" id="2.7.13.3" evidence="2"/>
<evidence type="ECO:0000256" key="8">
    <source>
        <dbReference type="ARBA" id="ARBA00023012"/>
    </source>
</evidence>
<dbReference type="GO" id="GO:0005524">
    <property type="term" value="F:ATP binding"/>
    <property type="evidence" value="ECO:0007669"/>
    <property type="project" value="UniProtKB-KW"/>
</dbReference>
<dbReference type="SUPFAM" id="SSF55874">
    <property type="entry name" value="ATPase domain of HSP90 chaperone/DNA topoisomerase II/histidine kinase"/>
    <property type="match status" value="2"/>
</dbReference>
<proteinExistence type="predicted"/>
<keyword evidence="3" id="KW-0597">Phosphoprotein</keyword>
<name>A0A386HTM7_9BACT</name>
<evidence type="ECO:0000256" key="6">
    <source>
        <dbReference type="ARBA" id="ARBA00022777"/>
    </source>
</evidence>
<keyword evidence="7 12" id="KW-0067">ATP-binding</keyword>
<dbReference type="InterPro" id="IPR004358">
    <property type="entry name" value="Sig_transdc_His_kin-like_C"/>
</dbReference>
<dbReference type="PANTHER" id="PTHR43065:SF10">
    <property type="entry name" value="PEROXIDE STRESS-ACTIVATED HISTIDINE KINASE MAK3"/>
    <property type="match status" value="1"/>
</dbReference>
<feature type="coiled-coil region" evidence="9">
    <location>
        <begin position="500"/>
        <end position="527"/>
    </location>
</feature>
<reference evidence="12 13" key="1">
    <citation type="submission" date="2018-09" db="EMBL/GenBank/DDBJ databases">
        <title>Arachidicoccus sp. nov., a bacterium isolated from soil.</title>
        <authorList>
            <person name="Weon H.-Y."/>
            <person name="Kwon S.-W."/>
            <person name="Lee S.A."/>
        </authorList>
    </citation>
    <scope>NUCLEOTIDE SEQUENCE [LARGE SCALE GENOMIC DNA]</scope>
    <source>
        <strain evidence="12 13">KIS59-12</strain>
    </source>
</reference>
<keyword evidence="8" id="KW-0902">Two-component regulatory system</keyword>
<evidence type="ECO:0000256" key="10">
    <source>
        <dbReference type="SAM" id="MobiDB-lite"/>
    </source>
</evidence>
<keyword evidence="9" id="KW-0175">Coiled coil</keyword>
<gene>
    <name evidence="12" type="ORF">D6B99_07040</name>
</gene>
<evidence type="ECO:0000313" key="12">
    <source>
        <dbReference type="EMBL" id="AYD49328.1"/>
    </source>
</evidence>
<dbReference type="Pfam" id="PF13589">
    <property type="entry name" value="HATPase_c_3"/>
    <property type="match status" value="1"/>
</dbReference>
<evidence type="ECO:0000256" key="9">
    <source>
        <dbReference type="SAM" id="Coils"/>
    </source>
</evidence>
<dbReference type="Pfam" id="PF02518">
    <property type="entry name" value="HATPase_c"/>
    <property type="match status" value="1"/>
</dbReference>
<feature type="compositionally biased region" description="Acidic residues" evidence="10">
    <location>
        <begin position="477"/>
        <end position="487"/>
    </location>
</feature>
<dbReference type="Proteomes" id="UP000266118">
    <property type="component" value="Chromosome"/>
</dbReference>
<evidence type="ECO:0000256" key="1">
    <source>
        <dbReference type="ARBA" id="ARBA00000085"/>
    </source>
</evidence>
<dbReference type="PRINTS" id="PR00344">
    <property type="entry name" value="BCTRLSENSOR"/>
</dbReference>
<protein>
    <recommendedName>
        <fullName evidence="2">histidine kinase</fullName>
        <ecNumber evidence="2">2.7.13.3</ecNumber>
    </recommendedName>
</protein>
<evidence type="ECO:0000256" key="2">
    <source>
        <dbReference type="ARBA" id="ARBA00012438"/>
    </source>
</evidence>
<evidence type="ECO:0000256" key="5">
    <source>
        <dbReference type="ARBA" id="ARBA00022741"/>
    </source>
</evidence>
<dbReference type="GO" id="GO:0000160">
    <property type="term" value="P:phosphorelay signal transduction system"/>
    <property type="evidence" value="ECO:0007669"/>
    <property type="project" value="UniProtKB-KW"/>
</dbReference>
<keyword evidence="13" id="KW-1185">Reference proteome</keyword>
<dbReference type="Gene3D" id="3.30.565.10">
    <property type="entry name" value="Histidine kinase-like ATPase, C-terminal domain"/>
    <property type="match status" value="2"/>
</dbReference>
<dbReference type="GO" id="GO:0004673">
    <property type="term" value="F:protein histidine kinase activity"/>
    <property type="evidence" value="ECO:0007669"/>
    <property type="project" value="UniProtKB-EC"/>
</dbReference>
<evidence type="ECO:0000256" key="3">
    <source>
        <dbReference type="ARBA" id="ARBA00022553"/>
    </source>
</evidence>
<dbReference type="OrthoDB" id="9816482at2"/>
<keyword evidence="5" id="KW-0547">Nucleotide-binding</keyword>
<feature type="region of interest" description="Disordered" evidence="10">
    <location>
        <begin position="477"/>
        <end position="500"/>
    </location>
</feature>
<dbReference type="EMBL" id="CP032489">
    <property type="protein sequence ID" value="AYD49328.1"/>
    <property type="molecule type" value="Genomic_DNA"/>
</dbReference>
<feature type="compositionally biased region" description="Basic and acidic residues" evidence="10">
    <location>
        <begin position="488"/>
        <end position="500"/>
    </location>
</feature>
<dbReference type="CDD" id="cd00075">
    <property type="entry name" value="HATPase"/>
    <property type="match status" value="1"/>
</dbReference>
<dbReference type="PROSITE" id="PS50109">
    <property type="entry name" value="HIS_KIN"/>
    <property type="match status" value="1"/>
</dbReference>
<evidence type="ECO:0000313" key="13">
    <source>
        <dbReference type="Proteomes" id="UP000266118"/>
    </source>
</evidence>
<keyword evidence="6" id="KW-0418">Kinase</keyword>
<evidence type="ECO:0000256" key="7">
    <source>
        <dbReference type="ARBA" id="ARBA00022840"/>
    </source>
</evidence>